<sequence>MTPILHDSIPHGPPQRMPGMAPLDPADWIRVDETFGAQMALRDQLVATRPDEVLRLDPAARPAAEELLATVLTQLAARPDYRVAPGEVTRPDGLRVPVDAAAPVRTLARLVQQDLLILQYSEELGEHVLTGGALCFPAQWSLAEKFLRPLVSIHVPVPEYDAALAKRVQRLFDGVQPGRPLWRANWFEYADPGLFTPASETRPRTERLPGHGGYIRSERQSLWRLPDSRAVVFGIHTYMMRKPAPDSAPA</sequence>
<dbReference type="RefSeq" id="WP_160896942.1">
    <property type="nucleotide sequence ID" value="NZ_WUMU01000036.1"/>
</dbReference>
<dbReference type="AlphaFoldDB" id="A0A6L7GC43"/>
<name>A0A6L7GC43_9RHOB</name>
<comment type="caution">
    <text evidence="1">The sequence shown here is derived from an EMBL/GenBank/DDBJ whole genome shotgun (WGS) entry which is preliminary data.</text>
</comment>
<evidence type="ECO:0000313" key="2">
    <source>
        <dbReference type="Proteomes" id="UP000477911"/>
    </source>
</evidence>
<dbReference type="InterPro" id="IPR021848">
    <property type="entry name" value="HODM_asu-like"/>
</dbReference>
<protein>
    <submittedName>
        <fullName evidence="1">DUF3445 domain-containing protein</fullName>
    </submittedName>
</protein>
<organism evidence="1 2">
    <name type="scientific">Pseudooceanicola albus</name>
    <dbReference type="NCBI Taxonomy" id="2692189"/>
    <lineage>
        <taxon>Bacteria</taxon>
        <taxon>Pseudomonadati</taxon>
        <taxon>Pseudomonadota</taxon>
        <taxon>Alphaproteobacteria</taxon>
        <taxon>Rhodobacterales</taxon>
        <taxon>Paracoccaceae</taxon>
        <taxon>Pseudooceanicola</taxon>
    </lineage>
</organism>
<dbReference type="Proteomes" id="UP000477911">
    <property type="component" value="Unassembled WGS sequence"/>
</dbReference>
<gene>
    <name evidence="1" type="ORF">GR170_23585</name>
</gene>
<keyword evidence="2" id="KW-1185">Reference proteome</keyword>
<reference evidence="1 2" key="1">
    <citation type="submission" date="2019-12" db="EMBL/GenBank/DDBJ databases">
        <authorList>
            <person name="Li M."/>
        </authorList>
    </citation>
    <scope>NUCLEOTIDE SEQUENCE [LARGE SCALE GENOMIC DNA]</scope>
    <source>
        <strain evidence="1 2">GBMRC 2024</strain>
    </source>
</reference>
<accession>A0A6L7GC43</accession>
<proteinExistence type="predicted"/>
<evidence type="ECO:0000313" key="1">
    <source>
        <dbReference type="EMBL" id="MXN20820.1"/>
    </source>
</evidence>
<dbReference type="EMBL" id="WUMU01000036">
    <property type="protein sequence ID" value="MXN20820.1"/>
    <property type="molecule type" value="Genomic_DNA"/>
</dbReference>
<dbReference type="Pfam" id="PF11927">
    <property type="entry name" value="HODM_asu-like"/>
    <property type="match status" value="1"/>
</dbReference>